<keyword evidence="2" id="KW-1133">Transmembrane helix</keyword>
<dbReference type="Proteomes" id="UP000635885">
    <property type="component" value="Unassembled WGS sequence"/>
</dbReference>
<protein>
    <recommendedName>
        <fullName evidence="5">Riboflavin synthase subunit beta</fullName>
    </recommendedName>
</protein>
<evidence type="ECO:0000313" key="4">
    <source>
        <dbReference type="Proteomes" id="UP000635885"/>
    </source>
</evidence>
<feature type="region of interest" description="Disordered" evidence="1">
    <location>
        <begin position="14"/>
        <end position="42"/>
    </location>
</feature>
<gene>
    <name evidence="3" type="ORF">GCM10010993_17780</name>
</gene>
<accession>A0ABQ1MEM0</accession>
<sequence>MAGMTGFDMINSMKSNRNLRSGRTKMSDNPYNKAKGGELTQNPENYTEMIEERFDRKDQSNQFSVIIFVVLSFLVATFFYYLMVA</sequence>
<keyword evidence="2" id="KW-0812">Transmembrane</keyword>
<reference evidence="4" key="1">
    <citation type="journal article" date="2019" name="Int. J. Syst. Evol. Microbiol.">
        <title>The Global Catalogue of Microorganisms (GCM) 10K type strain sequencing project: providing services to taxonomists for standard genome sequencing and annotation.</title>
        <authorList>
            <consortium name="The Broad Institute Genomics Platform"/>
            <consortium name="The Broad Institute Genome Sequencing Center for Infectious Disease"/>
            <person name="Wu L."/>
            <person name="Ma J."/>
        </authorList>
    </citation>
    <scope>NUCLEOTIDE SEQUENCE [LARGE SCALE GENOMIC DNA]</scope>
    <source>
        <strain evidence="4">CGMCC 1.12479</strain>
    </source>
</reference>
<name>A0ABQ1MEM0_9BACT</name>
<dbReference type="RefSeq" id="WP_188441923.1">
    <property type="nucleotide sequence ID" value="NZ_BMFD01000005.1"/>
</dbReference>
<evidence type="ECO:0000313" key="3">
    <source>
        <dbReference type="EMBL" id="GGC39462.1"/>
    </source>
</evidence>
<organism evidence="3 4">
    <name type="scientific">Belliella aquatica</name>
    <dbReference type="NCBI Taxonomy" id="1323734"/>
    <lineage>
        <taxon>Bacteria</taxon>
        <taxon>Pseudomonadati</taxon>
        <taxon>Bacteroidota</taxon>
        <taxon>Cytophagia</taxon>
        <taxon>Cytophagales</taxon>
        <taxon>Cyclobacteriaceae</taxon>
        <taxon>Belliella</taxon>
    </lineage>
</organism>
<dbReference type="EMBL" id="BMFD01000005">
    <property type="protein sequence ID" value="GGC39462.1"/>
    <property type="molecule type" value="Genomic_DNA"/>
</dbReference>
<comment type="caution">
    <text evidence="3">The sequence shown here is derived from an EMBL/GenBank/DDBJ whole genome shotgun (WGS) entry which is preliminary data.</text>
</comment>
<proteinExistence type="predicted"/>
<keyword evidence="2" id="KW-0472">Membrane</keyword>
<evidence type="ECO:0000256" key="2">
    <source>
        <dbReference type="SAM" id="Phobius"/>
    </source>
</evidence>
<evidence type="ECO:0000256" key="1">
    <source>
        <dbReference type="SAM" id="MobiDB-lite"/>
    </source>
</evidence>
<feature type="transmembrane region" description="Helical" evidence="2">
    <location>
        <begin position="63"/>
        <end position="83"/>
    </location>
</feature>
<keyword evidence="4" id="KW-1185">Reference proteome</keyword>
<evidence type="ECO:0008006" key="5">
    <source>
        <dbReference type="Google" id="ProtNLM"/>
    </source>
</evidence>